<sequence>KYLLLPNGDLYVFNVDASDGYKTFACRTSFKMTNQAKTSQNSRIIVRDPESMEGIQLGVQKELTIKASAGEDVYLPCAAQGNPPPVYS</sequence>
<gene>
    <name evidence="1" type="ORF">AFUS01_LOCUS16541</name>
</gene>
<reference evidence="1" key="1">
    <citation type="submission" date="2021-06" db="EMBL/GenBank/DDBJ databases">
        <authorList>
            <person name="Hodson N. C."/>
            <person name="Mongue J. A."/>
            <person name="Jaron S. K."/>
        </authorList>
    </citation>
    <scope>NUCLEOTIDE SEQUENCE</scope>
</reference>
<dbReference type="AlphaFoldDB" id="A0A8J2K4C2"/>
<dbReference type="EMBL" id="CAJVCH010152821">
    <property type="protein sequence ID" value="CAG7727711.1"/>
    <property type="molecule type" value="Genomic_DNA"/>
</dbReference>
<comment type="caution">
    <text evidence="1">The sequence shown here is derived from an EMBL/GenBank/DDBJ whole genome shotgun (WGS) entry which is preliminary data.</text>
</comment>
<organism evidence="1 2">
    <name type="scientific">Allacma fusca</name>
    <dbReference type="NCBI Taxonomy" id="39272"/>
    <lineage>
        <taxon>Eukaryota</taxon>
        <taxon>Metazoa</taxon>
        <taxon>Ecdysozoa</taxon>
        <taxon>Arthropoda</taxon>
        <taxon>Hexapoda</taxon>
        <taxon>Collembola</taxon>
        <taxon>Symphypleona</taxon>
        <taxon>Sminthuridae</taxon>
        <taxon>Allacma</taxon>
    </lineage>
</organism>
<dbReference type="OrthoDB" id="5969272at2759"/>
<feature type="non-terminal residue" evidence="1">
    <location>
        <position position="1"/>
    </location>
</feature>
<accession>A0A8J2K4C2</accession>
<dbReference type="Proteomes" id="UP000708208">
    <property type="component" value="Unassembled WGS sequence"/>
</dbReference>
<keyword evidence="2" id="KW-1185">Reference proteome</keyword>
<evidence type="ECO:0000313" key="1">
    <source>
        <dbReference type="EMBL" id="CAG7727711.1"/>
    </source>
</evidence>
<proteinExistence type="predicted"/>
<evidence type="ECO:0000313" key="2">
    <source>
        <dbReference type="Proteomes" id="UP000708208"/>
    </source>
</evidence>
<protein>
    <submittedName>
        <fullName evidence="1">Uncharacterized protein</fullName>
    </submittedName>
</protein>
<name>A0A8J2K4C2_9HEXA</name>